<evidence type="ECO:0000313" key="2">
    <source>
        <dbReference type="Proteomes" id="UP000247371"/>
    </source>
</evidence>
<comment type="caution">
    <text evidence="1">The sequence shown here is derived from an EMBL/GenBank/DDBJ whole genome shotgun (WGS) entry which is preliminary data.</text>
</comment>
<dbReference type="SUPFAM" id="SSF48452">
    <property type="entry name" value="TPR-like"/>
    <property type="match status" value="1"/>
</dbReference>
<dbReference type="AlphaFoldDB" id="A0A2V4RP15"/>
<dbReference type="Gene3D" id="1.25.40.10">
    <property type="entry name" value="Tetratricopeptide repeat domain"/>
    <property type="match status" value="1"/>
</dbReference>
<gene>
    <name evidence="1" type="ORF">CFR76_05580</name>
</gene>
<sequence length="465" mass="49127">MARQAHIMRPAVPLSVRGGLNDGPRGSIVMPWPINRAMTRSWKDIQLKNITSKSLFQLRGRLLAGVMMALPVAGVLPVHAAHAADQLGEKVGTALQKAQTDLAAKKYPQAMADVDAADAVTGKSDFESYTIAQMRAAVAAQSGNVPAAISAYDILIASPRTPAATREQMALAEGSMAFTAKDYPTAITVTEKYIKAGGKNPQMLTILIQAYYLQHDYANAARVQLAQIDATIKAGGKPTENQLQLLAACQAQLKDSAALTKAYVLLATYYPKPDYWAQVVHSVLSNPNMAPGLRLDIDRVRLESGLVKTPAEYMDITELAMQAGLPQLALDIINQGYSTGVLGHDASAPREEKLKALVTQGVADSKAGLDTAAAQATTGNAMLTAGYNYVLFGQGDKGIALMKQGIAKGPSDVNIARLHLGLAQAAAGQKDAAIATFNSVEGTNGARDIAQFWVLKLNSAAAAAH</sequence>
<keyword evidence="2" id="KW-1185">Reference proteome</keyword>
<reference evidence="1 2" key="1">
    <citation type="submission" date="2017-07" db="EMBL/GenBank/DDBJ databases">
        <title>A draft genome sequence of Komagataeibacter swingsii LMG 22125.</title>
        <authorList>
            <person name="Skraban J."/>
            <person name="Cleenwerck I."/>
            <person name="Vandamme P."/>
            <person name="Trcek J."/>
        </authorList>
    </citation>
    <scope>NUCLEOTIDE SEQUENCE [LARGE SCALE GENOMIC DNA]</scope>
    <source>
        <strain evidence="1 2">LMG 22125</strain>
    </source>
</reference>
<evidence type="ECO:0008006" key="3">
    <source>
        <dbReference type="Google" id="ProtNLM"/>
    </source>
</evidence>
<dbReference type="InterPro" id="IPR011990">
    <property type="entry name" value="TPR-like_helical_dom_sf"/>
</dbReference>
<dbReference type="Pfam" id="PF13432">
    <property type="entry name" value="TPR_16"/>
    <property type="match status" value="1"/>
</dbReference>
<accession>A0A2V4RP15</accession>
<evidence type="ECO:0000313" key="1">
    <source>
        <dbReference type="EMBL" id="PYD70375.1"/>
    </source>
</evidence>
<organism evidence="1 2">
    <name type="scientific">Komagataeibacter swingsii</name>
    <dbReference type="NCBI Taxonomy" id="215220"/>
    <lineage>
        <taxon>Bacteria</taxon>
        <taxon>Pseudomonadati</taxon>
        <taxon>Pseudomonadota</taxon>
        <taxon>Alphaproteobacteria</taxon>
        <taxon>Acetobacterales</taxon>
        <taxon>Acetobacteraceae</taxon>
        <taxon>Komagataeibacter</taxon>
    </lineage>
</organism>
<protein>
    <recommendedName>
        <fullName evidence="3">Tetratricopeptide repeat-like domain-containing protein</fullName>
    </recommendedName>
</protein>
<dbReference type="EMBL" id="NKUB01000004">
    <property type="protein sequence ID" value="PYD70375.1"/>
    <property type="molecule type" value="Genomic_DNA"/>
</dbReference>
<proteinExistence type="predicted"/>
<dbReference type="Proteomes" id="UP000247371">
    <property type="component" value="Unassembled WGS sequence"/>
</dbReference>
<name>A0A2V4RP15_9PROT</name>